<dbReference type="InterPro" id="IPR018120">
    <property type="entry name" value="Glyco_hydro_1_AS"/>
</dbReference>
<evidence type="ECO:0000256" key="8">
    <source>
        <dbReference type="ARBA" id="ARBA00023326"/>
    </source>
</evidence>
<dbReference type="NCBIfam" id="TIGR03356">
    <property type="entry name" value="BGL"/>
    <property type="match status" value="1"/>
</dbReference>
<evidence type="ECO:0000256" key="11">
    <source>
        <dbReference type="PROSITE-ProRule" id="PRU10055"/>
    </source>
</evidence>
<evidence type="ECO:0000256" key="10">
    <source>
        <dbReference type="PIRSR" id="PIRSR617736-2"/>
    </source>
</evidence>
<feature type="active site" description="Proton donor" evidence="9">
    <location>
        <position position="164"/>
    </location>
</feature>
<feature type="binding site" evidence="10">
    <location>
        <begin position="416"/>
        <end position="417"/>
    </location>
    <ligand>
        <name>substrate</name>
    </ligand>
</feature>
<dbReference type="KEGG" id="aqg:HRU87_05900"/>
<keyword evidence="6" id="KW-0119">Carbohydrate metabolism</keyword>
<evidence type="ECO:0000256" key="9">
    <source>
        <dbReference type="PIRSR" id="PIRSR617736-1"/>
    </source>
</evidence>
<dbReference type="PROSITE" id="PS00653">
    <property type="entry name" value="GLYCOSYL_HYDROL_F1_2"/>
    <property type="match status" value="1"/>
</dbReference>
<reference evidence="13 14" key="1">
    <citation type="submission" date="2020-05" db="EMBL/GenBank/DDBJ databases">
        <title>Aquirufa sp. strain 15G-AUS-rot a new Aquirufa species.</title>
        <authorList>
            <person name="Pitt A."/>
            <person name="Hahn M.W."/>
        </authorList>
    </citation>
    <scope>NUCLEOTIDE SEQUENCE [LARGE SCALE GENOMIC DNA]</scope>
    <source>
        <strain evidence="13 14">15G-AUS-rot</strain>
    </source>
</reference>
<dbReference type="Gene3D" id="3.20.20.80">
    <property type="entry name" value="Glycosidases"/>
    <property type="match status" value="1"/>
</dbReference>
<comment type="similarity">
    <text evidence="2 12">Belongs to the glycosyl hydrolase 1 family.</text>
</comment>
<dbReference type="FunFam" id="3.20.20.80:FF:000004">
    <property type="entry name" value="Beta-glucosidase 6-phospho-beta-glucosidase"/>
    <property type="match status" value="1"/>
</dbReference>
<accession>A0A7D4U852</accession>
<evidence type="ECO:0000256" key="12">
    <source>
        <dbReference type="RuleBase" id="RU361175"/>
    </source>
</evidence>
<sequence>MARFSDDFLFGVATAAYQIEGGHDLDGKGESVWDRFSHTPGKVDRGETGDVAVDHYHRWPEDLDLMKGLGMQAYRFSVAWTRMFPNGDSKREQRGFDFYDRLIDGMLERNLKPFPTLFHWDLPQALQDLGGWENRETALRFGEFAGAFAEHFGDRVSAIATINEPWVFAWLGHALGYHAPGLTSQDAAIRASHHTVLAHNLAYRAIKAVKPDLPVGMALSQSLPDVDDIFDPAQLQAAKMFDVNQNTFWMDAFMKGKYPELATEVYGSALAEVMREGDLQTETLDWIGINYYFNTRIGPKVSMEDPARVRVIDKLLGFGNDSNPVGELTDMNWPITPPGLSGLLMRWTREYGDALPPLYITENGLANDTELSSDGKVHDQKRIDYLNLHLLEVAKAIEAGVDVRGYFLWSFLDNFEWAVGYAKRFGIVHVNYETQVRTPKDSAYFYSQVAATKGANLTARSAAVA</sequence>
<keyword evidence="5" id="KW-0136">Cellulose degradation</keyword>
<keyword evidence="8" id="KW-0624">Polysaccharide degradation</keyword>
<keyword evidence="14" id="KW-1185">Reference proteome</keyword>
<protein>
    <recommendedName>
        <fullName evidence="3 12">Beta-glucosidase</fullName>
        <ecNumber evidence="3 12">3.2.1.21</ecNumber>
    </recommendedName>
</protein>
<dbReference type="SUPFAM" id="SSF51445">
    <property type="entry name" value="(Trans)glycosidases"/>
    <property type="match status" value="1"/>
</dbReference>
<evidence type="ECO:0000256" key="1">
    <source>
        <dbReference type="ARBA" id="ARBA00000448"/>
    </source>
</evidence>
<comment type="catalytic activity">
    <reaction evidence="1 12">
        <text>Hydrolysis of terminal, non-reducing beta-D-glucosyl residues with release of beta-D-glucose.</text>
        <dbReference type="EC" id="3.2.1.21"/>
    </reaction>
</comment>
<dbReference type="Pfam" id="PF00232">
    <property type="entry name" value="Glyco_hydro_1"/>
    <property type="match status" value="1"/>
</dbReference>
<proteinExistence type="inferred from homology"/>
<evidence type="ECO:0000313" key="14">
    <source>
        <dbReference type="Proteomes" id="UP000501003"/>
    </source>
</evidence>
<evidence type="ECO:0000256" key="5">
    <source>
        <dbReference type="ARBA" id="ARBA00023001"/>
    </source>
</evidence>
<dbReference type="EC" id="3.2.1.21" evidence="3 12"/>
<keyword evidence="7 12" id="KW-0326">Glycosidase</keyword>
<dbReference type="InterPro" id="IPR017853">
    <property type="entry name" value="GH"/>
</dbReference>
<feature type="binding site" evidence="10">
    <location>
        <position position="292"/>
    </location>
    <ligand>
        <name>substrate</name>
    </ligand>
</feature>
<dbReference type="InterPro" id="IPR017736">
    <property type="entry name" value="Glyco_hydro_1_beta-glucosidase"/>
</dbReference>
<dbReference type="Proteomes" id="UP000501003">
    <property type="component" value="Chromosome"/>
</dbReference>
<feature type="active site" description="Nucleophile" evidence="9 11">
    <location>
        <position position="362"/>
    </location>
</feature>
<evidence type="ECO:0000256" key="3">
    <source>
        <dbReference type="ARBA" id="ARBA00012744"/>
    </source>
</evidence>
<dbReference type="EMBL" id="CP054056">
    <property type="protein sequence ID" value="QKJ25696.1"/>
    <property type="molecule type" value="Genomic_DNA"/>
</dbReference>
<dbReference type="InterPro" id="IPR001360">
    <property type="entry name" value="Glyco_hydro_1"/>
</dbReference>
<feature type="binding site" evidence="10">
    <location>
        <position position="163"/>
    </location>
    <ligand>
        <name>substrate</name>
    </ligand>
</feature>
<dbReference type="PROSITE" id="PS00572">
    <property type="entry name" value="GLYCOSYL_HYDROL_F1_1"/>
    <property type="match status" value="1"/>
</dbReference>
<keyword evidence="4 12" id="KW-0378">Hydrolase</keyword>
<evidence type="ECO:0000256" key="2">
    <source>
        <dbReference type="ARBA" id="ARBA00010838"/>
    </source>
</evidence>
<dbReference type="PANTHER" id="PTHR10353">
    <property type="entry name" value="GLYCOSYL HYDROLASE"/>
    <property type="match status" value="1"/>
</dbReference>
<organism evidence="13 14">
    <name type="scientific">Aquiluna borgnonia</name>
    <dbReference type="NCBI Taxonomy" id="2499157"/>
    <lineage>
        <taxon>Bacteria</taxon>
        <taxon>Bacillati</taxon>
        <taxon>Actinomycetota</taxon>
        <taxon>Actinomycetes</taxon>
        <taxon>Micrococcales</taxon>
        <taxon>Microbacteriaceae</taxon>
        <taxon>Luna cluster</taxon>
        <taxon>Luna-1 subcluster</taxon>
        <taxon>Aquiluna</taxon>
    </lineage>
</organism>
<feature type="binding site" evidence="10">
    <location>
        <position position="18"/>
    </location>
    <ligand>
        <name>substrate</name>
    </ligand>
</feature>
<dbReference type="GO" id="GO:0030245">
    <property type="term" value="P:cellulose catabolic process"/>
    <property type="evidence" value="ECO:0007669"/>
    <property type="project" value="UniProtKB-KW"/>
</dbReference>
<gene>
    <name evidence="13" type="ORF">HRU87_05900</name>
</gene>
<evidence type="ECO:0000256" key="4">
    <source>
        <dbReference type="ARBA" id="ARBA00022801"/>
    </source>
</evidence>
<feature type="binding site" evidence="10">
    <location>
        <position position="119"/>
    </location>
    <ligand>
        <name>substrate</name>
    </ligand>
</feature>
<dbReference type="PANTHER" id="PTHR10353:SF36">
    <property type="entry name" value="LP05116P"/>
    <property type="match status" value="1"/>
</dbReference>
<evidence type="ECO:0000313" key="13">
    <source>
        <dbReference type="EMBL" id="QKJ25696.1"/>
    </source>
</evidence>
<dbReference type="GO" id="GO:0008422">
    <property type="term" value="F:beta-glucosidase activity"/>
    <property type="evidence" value="ECO:0007669"/>
    <property type="project" value="UniProtKB-EC"/>
</dbReference>
<feature type="binding site" evidence="10">
    <location>
        <position position="409"/>
    </location>
    <ligand>
        <name>substrate</name>
    </ligand>
</feature>
<evidence type="ECO:0000256" key="7">
    <source>
        <dbReference type="ARBA" id="ARBA00023295"/>
    </source>
</evidence>
<dbReference type="GO" id="GO:0005829">
    <property type="term" value="C:cytosol"/>
    <property type="evidence" value="ECO:0007669"/>
    <property type="project" value="TreeGrafter"/>
</dbReference>
<dbReference type="InterPro" id="IPR033132">
    <property type="entry name" value="GH_1_N_CS"/>
</dbReference>
<evidence type="ECO:0000256" key="6">
    <source>
        <dbReference type="ARBA" id="ARBA00023277"/>
    </source>
</evidence>
<name>A0A7D4U852_9MICO</name>
<dbReference type="PRINTS" id="PR00131">
    <property type="entry name" value="GLHYDRLASE1"/>
</dbReference>
<dbReference type="RefSeq" id="WP_173493993.1">
    <property type="nucleotide sequence ID" value="NZ_CP054056.1"/>
</dbReference>
<dbReference type="AlphaFoldDB" id="A0A7D4U852"/>